<name>A0ABR4PQR5_9HELO</name>
<evidence type="ECO:0000313" key="11">
    <source>
        <dbReference type="Proteomes" id="UP001629113"/>
    </source>
</evidence>
<comment type="similarity">
    <text evidence="2 6">Belongs to the acyl-CoA dehydrogenase family.</text>
</comment>
<keyword evidence="11" id="KW-1185">Reference proteome</keyword>
<evidence type="ECO:0008006" key="12">
    <source>
        <dbReference type="Google" id="ProtNLM"/>
    </source>
</evidence>
<sequence length="446" mass="48651">MTSPRIPFSEPPWLMGLPSAYYNDSHRKWQKTCRALVDQLLMAEGGDWERAGDVPDDLYSKFAAANFLIPNLSAPLPVKWLKKIGIHELPGELKVEDFDYLHTSIYVDEMSRTGSQGPSGAVTTGIAFGLPPILKFGNTELQEKFVPDLMLGKKRICIAITEPGAGSDVSNIATTAVRSPDGKNFIVNGTKKWITNGIWSDYASMAVRTGGPGPGGLSMLVVPLLNTAGVTMRRIKVGGGISAGTTFIELDDVQVSVANLIGKEGHGMKYIMQNFNHERLTISISVNRMSRIALSSAFEYCMKREAFGKTLMEQPVVRHRLAKCGAELESHWAWIENFVYMMTRLSEGDANAELGGLTALAKAQAGRVLQLCANTAVLLYGGNGYTQSGQGELVERILKEVPGARIPGGSEDVMLDLAIRQLVKNFQRKNRELDAEMEKPGGSSKL</sequence>
<dbReference type="PANTHER" id="PTHR48083">
    <property type="entry name" value="MEDIUM-CHAIN SPECIFIC ACYL-COA DEHYDROGENASE, MITOCHONDRIAL-RELATED"/>
    <property type="match status" value="1"/>
</dbReference>
<organism evidence="10 11">
    <name type="scientific">Phlyctema vagabunda</name>
    <dbReference type="NCBI Taxonomy" id="108571"/>
    <lineage>
        <taxon>Eukaryota</taxon>
        <taxon>Fungi</taxon>
        <taxon>Dikarya</taxon>
        <taxon>Ascomycota</taxon>
        <taxon>Pezizomycotina</taxon>
        <taxon>Leotiomycetes</taxon>
        <taxon>Helotiales</taxon>
        <taxon>Dermateaceae</taxon>
        <taxon>Phlyctema</taxon>
    </lineage>
</organism>
<comment type="caution">
    <text evidence="10">The sequence shown here is derived from an EMBL/GenBank/DDBJ whole genome shotgun (WGS) entry which is preliminary data.</text>
</comment>
<evidence type="ECO:0000256" key="1">
    <source>
        <dbReference type="ARBA" id="ARBA00001974"/>
    </source>
</evidence>
<dbReference type="Gene3D" id="1.20.140.10">
    <property type="entry name" value="Butyryl-CoA Dehydrogenase, subunit A, domain 3"/>
    <property type="match status" value="1"/>
</dbReference>
<reference evidence="10 11" key="1">
    <citation type="submission" date="2024-06" db="EMBL/GenBank/DDBJ databases">
        <title>Complete genome of Phlyctema vagabunda strain 19-DSS-EL-015.</title>
        <authorList>
            <person name="Fiorenzani C."/>
        </authorList>
    </citation>
    <scope>NUCLEOTIDE SEQUENCE [LARGE SCALE GENOMIC DNA]</scope>
    <source>
        <strain evidence="10 11">19-DSS-EL-015</strain>
    </source>
</reference>
<dbReference type="PANTHER" id="PTHR48083:SF15">
    <property type="entry name" value="ACYL-COA DEHYDROGENASE APDG"/>
    <property type="match status" value="1"/>
</dbReference>
<dbReference type="InterPro" id="IPR013786">
    <property type="entry name" value="AcylCoA_DH/ox_N"/>
</dbReference>
<evidence type="ECO:0000256" key="4">
    <source>
        <dbReference type="ARBA" id="ARBA00022827"/>
    </source>
</evidence>
<keyword evidence="5 6" id="KW-0560">Oxidoreductase</keyword>
<dbReference type="InterPro" id="IPR009075">
    <property type="entry name" value="AcylCo_DH/oxidase_C"/>
</dbReference>
<dbReference type="InterPro" id="IPR050741">
    <property type="entry name" value="Acyl-CoA_dehydrogenase"/>
</dbReference>
<evidence type="ECO:0000313" key="10">
    <source>
        <dbReference type="EMBL" id="KAL3425703.1"/>
    </source>
</evidence>
<dbReference type="Gene3D" id="2.40.110.10">
    <property type="entry name" value="Butyryl-CoA Dehydrogenase, subunit A, domain 2"/>
    <property type="match status" value="1"/>
</dbReference>
<feature type="domain" description="Acyl-CoA oxidase/dehydrogenase middle" evidence="8">
    <location>
        <begin position="157"/>
        <end position="253"/>
    </location>
</feature>
<dbReference type="Pfam" id="PF02771">
    <property type="entry name" value="Acyl-CoA_dh_N"/>
    <property type="match status" value="1"/>
</dbReference>
<proteinExistence type="inferred from homology"/>
<dbReference type="EMBL" id="JBFCZG010000002">
    <property type="protein sequence ID" value="KAL3425703.1"/>
    <property type="molecule type" value="Genomic_DNA"/>
</dbReference>
<dbReference type="InterPro" id="IPR037069">
    <property type="entry name" value="AcylCoA_DH/ox_N_sf"/>
</dbReference>
<evidence type="ECO:0000256" key="6">
    <source>
        <dbReference type="RuleBase" id="RU362125"/>
    </source>
</evidence>
<evidence type="ECO:0000256" key="2">
    <source>
        <dbReference type="ARBA" id="ARBA00009347"/>
    </source>
</evidence>
<dbReference type="Proteomes" id="UP001629113">
    <property type="component" value="Unassembled WGS sequence"/>
</dbReference>
<gene>
    <name evidence="10" type="ORF">PVAG01_02494</name>
</gene>
<feature type="domain" description="Acyl-CoA dehydrogenase/oxidase N-terminal" evidence="9">
    <location>
        <begin position="96"/>
        <end position="152"/>
    </location>
</feature>
<dbReference type="Pfam" id="PF02770">
    <property type="entry name" value="Acyl-CoA_dh_M"/>
    <property type="match status" value="1"/>
</dbReference>
<dbReference type="Pfam" id="PF00441">
    <property type="entry name" value="Acyl-CoA_dh_1"/>
    <property type="match status" value="1"/>
</dbReference>
<dbReference type="InterPro" id="IPR036250">
    <property type="entry name" value="AcylCo_DH-like_C"/>
</dbReference>
<evidence type="ECO:0000259" key="8">
    <source>
        <dbReference type="Pfam" id="PF02770"/>
    </source>
</evidence>
<protein>
    <recommendedName>
        <fullName evidence="12">Acyl-CoA dehydrogenase</fullName>
    </recommendedName>
</protein>
<evidence type="ECO:0000259" key="9">
    <source>
        <dbReference type="Pfam" id="PF02771"/>
    </source>
</evidence>
<comment type="cofactor">
    <cofactor evidence="1 6">
        <name>FAD</name>
        <dbReference type="ChEBI" id="CHEBI:57692"/>
    </cofactor>
</comment>
<evidence type="ECO:0000256" key="3">
    <source>
        <dbReference type="ARBA" id="ARBA00022630"/>
    </source>
</evidence>
<dbReference type="SUPFAM" id="SSF56645">
    <property type="entry name" value="Acyl-CoA dehydrogenase NM domain-like"/>
    <property type="match status" value="1"/>
</dbReference>
<dbReference type="SUPFAM" id="SSF47203">
    <property type="entry name" value="Acyl-CoA dehydrogenase C-terminal domain-like"/>
    <property type="match status" value="1"/>
</dbReference>
<dbReference type="Gene3D" id="1.10.540.10">
    <property type="entry name" value="Acyl-CoA dehydrogenase/oxidase, N-terminal domain"/>
    <property type="match status" value="1"/>
</dbReference>
<keyword evidence="4 6" id="KW-0274">FAD</keyword>
<evidence type="ECO:0000259" key="7">
    <source>
        <dbReference type="Pfam" id="PF00441"/>
    </source>
</evidence>
<dbReference type="InterPro" id="IPR006091">
    <property type="entry name" value="Acyl-CoA_Oxase/DH_mid-dom"/>
</dbReference>
<evidence type="ECO:0000256" key="5">
    <source>
        <dbReference type="ARBA" id="ARBA00023002"/>
    </source>
</evidence>
<dbReference type="InterPro" id="IPR009100">
    <property type="entry name" value="AcylCoA_DH/oxidase_NM_dom_sf"/>
</dbReference>
<accession>A0ABR4PQR5</accession>
<feature type="domain" description="Acyl-CoA dehydrogenase/oxidase C-terminal" evidence="7">
    <location>
        <begin position="265"/>
        <end position="422"/>
    </location>
</feature>
<dbReference type="InterPro" id="IPR046373">
    <property type="entry name" value="Acyl-CoA_Oxase/DH_mid-dom_sf"/>
</dbReference>
<keyword evidence="3 6" id="KW-0285">Flavoprotein</keyword>